<evidence type="ECO:0000256" key="1">
    <source>
        <dbReference type="ARBA" id="ARBA00022481"/>
    </source>
</evidence>
<dbReference type="InterPro" id="IPR012902">
    <property type="entry name" value="N_methyl_site"/>
</dbReference>
<dbReference type="InterPro" id="IPR045584">
    <property type="entry name" value="Pilin-like"/>
</dbReference>
<keyword evidence="3" id="KW-0812">Transmembrane</keyword>
<dbReference type="Pfam" id="PF07963">
    <property type="entry name" value="N_methyl"/>
    <property type="match status" value="1"/>
</dbReference>
<proteinExistence type="predicted"/>
<sequence>MRKNQSGFSLVELMIAVAVIGILAAVAYPSYTSYVIRANRGEAQSYLMDLAQKQQQYLMDARKYTANISDLNATEPASVSKNYTISIGDVGNAPPTFTITASPKSGTAQAGDGDLTIDQSGGKTWTGGSW</sequence>
<reference evidence="4 5" key="1">
    <citation type="submission" date="2021-04" db="EMBL/GenBank/DDBJ databases">
        <title>Pseudomonas boanensis sp. nov., a bacterium isolated from river water used for household purposes in Boane District, Mozambique.</title>
        <authorList>
            <person name="Nicklasson M."/>
            <person name="Martin-Rodriguez A.J."/>
            <person name="Thorell K."/>
            <person name="Neves L."/>
            <person name="Mussagy A."/>
            <person name="Rydberg H.A."/>
            <person name="Hernroth B."/>
            <person name="Svensson-Stadler L."/>
            <person name="Sjoling A."/>
        </authorList>
    </citation>
    <scope>NUCLEOTIDE SEQUENCE [LARGE SCALE GENOMIC DNA]</scope>
    <source>
        <strain evidence="4 5">DB1</strain>
    </source>
</reference>
<protein>
    <submittedName>
        <fullName evidence="4">Type IV pilin protein</fullName>
    </submittedName>
</protein>
<dbReference type="InterPro" id="IPR000983">
    <property type="entry name" value="Bac_GSPG_pilin"/>
</dbReference>
<evidence type="ECO:0000256" key="3">
    <source>
        <dbReference type="SAM" id="Phobius"/>
    </source>
</evidence>
<accession>A0ABS5XMS0</accession>
<organism evidence="4 5">
    <name type="scientific">Metapseudomonas boanensis</name>
    <dbReference type="NCBI Taxonomy" id="2822138"/>
    <lineage>
        <taxon>Bacteria</taxon>
        <taxon>Pseudomonadati</taxon>
        <taxon>Pseudomonadota</taxon>
        <taxon>Gammaproteobacteria</taxon>
        <taxon>Pseudomonadales</taxon>
        <taxon>Pseudomonadaceae</taxon>
        <taxon>Metapseudomonas</taxon>
    </lineage>
</organism>
<evidence type="ECO:0000313" key="4">
    <source>
        <dbReference type="EMBL" id="MBT8768999.1"/>
    </source>
</evidence>
<dbReference type="EMBL" id="JAGTIS010000019">
    <property type="protein sequence ID" value="MBT8768999.1"/>
    <property type="molecule type" value="Genomic_DNA"/>
</dbReference>
<gene>
    <name evidence="4" type="ORF">J7302_23100</name>
</gene>
<dbReference type="PANTHER" id="PTHR30093:SF47">
    <property type="entry name" value="TYPE IV PILUS NON-CORE MINOR PILIN PILE"/>
    <property type="match status" value="1"/>
</dbReference>
<comment type="caution">
    <text evidence="4">The sequence shown here is derived from an EMBL/GenBank/DDBJ whole genome shotgun (WGS) entry which is preliminary data.</text>
</comment>
<dbReference type="PROSITE" id="PS00409">
    <property type="entry name" value="PROKAR_NTER_METHYL"/>
    <property type="match status" value="1"/>
</dbReference>
<evidence type="ECO:0000313" key="5">
    <source>
        <dbReference type="Proteomes" id="UP001519667"/>
    </source>
</evidence>
<dbReference type="RefSeq" id="WP_215380241.1">
    <property type="nucleotide sequence ID" value="NZ_JAGTIS010000019.1"/>
</dbReference>
<evidence type="ECO:0000256" key="2">
    <source>
        <dbReference type="SAM" id="MobiDB-lite"/>
    </source>
</evidence>
<dbReference type="InterPro" id="IPR031982">
    <property type="entry name" value="PilE-like"/>
</dbReference>
<name>A0ABS5XMS0_9GAMM</name>
<keyword evidence="5" id="KW-1185">Reference proteome</keyword>
<dbReference type="Proteomes" id="UP001519667">
    <property type="component" value="Unassembled WGS sequence"/>
</dbReference>
<dbReference type="NCBIfam" id="TIGR02532">
    <property type="entry name" value="IV_pilin_GFxxxE"/>
    <property type="match status" value="1"/>
</dbReference>
<feature type="region of interest" description="Disordered" evidence="2">
    <location>
        <begin position="102"/>
        <end position="130"/>
    </location>
</feature>
<keyword evidence="3" id="KW-0472">Membrane</keyword>
<dbReference type="PRINTS" id="PR00813">
    <property type="entry name" value="BCTERIALGSPG"/>
</dbReference>
<feature type="transmembrane region" description="Helical" evidence="3">
    <location>
        <begin position="7"/>
        <end position="28"/>
    </location>
</feature>
<dbReference type="PANTHER" id="PTHR30093">
    <property type="entry name" value="GENERAL SECRETION PATHWAY PROTEIN G"/>
    <property type="match status" value="1"/>
</dbReference>
<keyword evidence="1" id="KW-0488">Methylation</keyword>
<dbReference type="Pfam" id="PF16732">
    <property type="entry name" value="ComP_DUS"/>
    <property type="match status" value="1"/>
</dbReference>
<dbReference type="SUPFAM" id="SSF54523">
    <property type="entry name" value="Pili subunits"/>
    <property type="match status" value="1"/>
</dbReference>
<dbReference type="Gene3D" id="3.30.700.10">
    <property type="entry name" value="Glycoprotein, Type 4 Pilin"/>
    <property type="match status" value="1"/>
</dbReference>
<keyword evidence="3" id="KW-1133">Transmembrane helix</keyword>
<feature type="compositionally biased region" description="Polar residues" evidence="2">
    <location>
        <begin position="117"/>
        <end position="130"/>
    </location>
</feature>